<dbReference type="RefSeq" id="WP_345063930.1">
    <property type="nucleotide sequence ID" value="NZ_BAABGR010000004.1"/>
</dbReference>
<keyword evidence="1" id="KW-0805">Transcription regulation</keyword>
<dbReference type="PROSITE" id="PS00622">
    <property type="entry name" value="HTH_LUXR_1"/>
    <property type="match status" value="1"/>
</dbReference>
<evidence type="ECO:0000256" key="3">
    <source>
        <dbReference type="ARBA" id="ARBA00023163"/>
    </source>
</evidence>
<dbReference type="PRINTS" id="PR00038">
    <property type="entry name" value="HTHLUXR"/>
</dbReference>
<dbReference type="EMBL" id="BAABGR010000004">
    <property type="protein sequence ID" value="GAA4511278.1"/>
    <property type="molecule type" value="Genomic_DNA"/>
</dbReference>
<dbReference type="Pfam" id="PF00196">
    <property type="entry name" value="GerE"/>
    <property type="match status" value="1"/>
</dbReference>
<keyword evidence="2" id="KW-0238">DNA-binding</keyword>
<name>A0ABP8QVN1_9SPHI</name>
<accession>A0ABP8QVN1</accession>
<dbReference type="InterPro" id="IPR000792">
    <property type="entry name" value="Tscrpt_reg_LuxR_C"/>
</dbReference>
<dbReference type="PANTHER" id="PTHR44688:SF16">
    <property type="entry name" value="DNA-BINDING TRANSCRIPTIONAL ACTIVATOR DEVR_DOSR"/>
    <property type="match status" value="1"/>
</dbReference>
<dbReference type="InterPro" id="IPR016032">
    <property type="entry name" value="Sig_transdc_resp-reg_C-effctor"/>
</dbReference>
<feature type="domain" description="HTH luxR-type" evidence="4">
    <location>
        <begin position="203"/>
        <end position="268"/>
    </location>
</feature>
<organism evidence="5 6">
    <name type="scientific">Sphingobacterium thermophilum</name>
    <dbReference type="NCBI Taxonomy" id="768534"/>
    <lineage>
        <taxon>Bacteria</taxon>
        <taxon>Pseudomonadati</taxon>
        <taxon>Bacteroidota</taxon>
        <taxon>Sphingobacteriia</taxon>
        <taxon>Sphingobacteriales</taxon>
        <taxon>Sphingobacteriaceae</taxon>
        <taxon>Sphingobacterium</taxon>
    </lineage>
</organism>
<dbReference type="SUPFAM" id="SSF46894">
    <property type="entry name" value="C-terminal effector domain of the bipartite response regulators"/>
    <property type="match status" value="1"/>
</dbReference>
<proteinExistence type="predicted"/>
<dbReference type="PROSITE" id="PS50043">
    <property type="entry name" value="HTH_LUXR_2"/>
    <property type="match status" value="1"/>
</dbReference>
<dbReference type="Proteomes" id="UP001500394">
    <property type="component" value="Unassembled WGS sequence"/>
</dbReference>
<keyword evidence="6" id="KW-1185">Reference proteome</keyword>
<evidence type="ECO:0000256" key="2">
    <source>
        <dbReference type="ARBA" id="ARBA00023125"/>
    </source>
</evidence>
<dbReference type="PANTHER" id="PTHR44688">
    <property type="entry name" value="DNA-BINDING TRANSCRIPTIONAL ACTIVATOR DEVR_DOSR"/>
    <property type="match status" value="1"/>
</dbReference>
<evidence type="ECO:0000313" key="5">
    <source>
        <dbReference type="EMBL" id="GAA4511278.1"/>
    </source>
</evidence>
<evidence type="ECO:0000259" key="4">
    <source>
        <dbReference type="PROSITE" id="PS50043"/>
    </source>
</evidence>
<reference evidence="6" key="1">
    <citation type="journal article" date="2019" name="Int. J. Syst. Evol. Microbiol.">
        <title>The Global Catalogue of Microorganisms (GCM) 10K type strain sequencing project: providing services to taxonomists for standard genome sequencing and annotation.</title>
        <authorList>
            <consortium name="The Broad Institute Genomics Platform"/>
            <consortium name="The Broad Institute Genome Sequencing Center for Infectious Disease"/>
            <person name="Wu L."/>
            <person name="Ma J."/>
        </authorList>
    </citation>
    <scope>NUCLEOTIDE SEQUENCE [LARGE SCALE GENOMIC DNA]</scope>
    <source>
        <strain evidence="6">JCM 17858</strain>
    </source>
</reference>
<comment type="caution">
    <text evidence="5">The sequence shown here is derived from an EMBL/GenBank/DDBJ whole genome shotgun (WGS) entry which is preliminary data.</text>
</comment>
<evidence type="ECO:0000313" key="6">
    <source>
        <dbReference type="Proteomes" id="UP001500394"/>
    </source>
</evidence>
<gene>
    <name evidence="5" type="ORF">GCM10023173_03830</name>
</gene>
<dbReference type="SMART" id="SM00421">
    <property type="entry name" value="HTH_LUXR"/>
    <property type="match status" value="1"/>
</dbReference>
<sequence>MKPIVNYIDGISPINSLDEFGNILSNKATPLLEKCDIRKYFEPKIEAMKSFSLGMYQWCIVDFADQRLLEVGGILEEMTGKPAEYWKGMSPERYVEEVGYPEHIPYWMAYVDYVYSFILNNPNKTFRPNIYLKMRDAEGNFRNVVQQVLDWKYEEDGGVRYCLCQVTDISHMEVDYIPQLSILIVDGDNHKLLKSLPANIETKYMSEVKFTKREIEVVRLLSLGMTSKIIAEKLNISKNTVENHRQRLLKKTNSYTSSEVVAYALIHGLI</sequence>
<dbReference type="InterPro" id="IPR036388">
    <property type="entry name" value="WH-like_DNA-bd_sf"/>
</dbReference>
<evidence type="ECO:0000256" key="1">
    <source>
        <dbReference type="ARBA" id="ARBA00023015"/>
    </source>
</evidence>
<dbReference type="Gene3D" id="1.10.10.10">
    <property type="entry name" value="Winged helix-like DNA-binding domain superfamily/Winged helix DNA-binding domain"/>
    <property type="match status" value="1"/>
</dbReference>
<protein>
    <recommendedName>
        <fullName evidence="4">HTH luxR-type domain-containing protein</fullName>
    </recommendedName>
</protein>
<dbReference type="CDD" id="cd06170">
    <property type="entry name" value="LuxR_C_like"/>
    <property type="match status" value="1"/>
</dbReference>
<keyword evidence="3" id="KW-0804">Transcription</keyword>
<dbReference type="Gene3D" id="3.30.450.20">
    <property type="entry name" value="PAS domain"/>
    <property type="match status" value="1"/>
</dbReference>